<dbReference type="FunFam" id="1.25.40.20:FF:000169">
    <property type="entry name" value="Cyclin-dependent kinase 4 inhibitor D"/>
    <property type="match status" value="1"/>
</dbReference>
<sequence length="217" mass="23778">MTHSKMITRGVLQPLKITGVFWKPPTKGAGLRGVQVRFPLRLGLWWPRLSMLLDGEITAGDRLTSAAARGDVPEVQRLLHEELVHPDSINRFGKTALQVMMFGSPAVARELLKQGASVTIQDYYGTTPAHDAARTGFLETLQLLVEHGADINVPDCHGSIPIHLAVREGHEDVVLFLSADSNLQQQDTEGLTALDLARRFAGPRVIAILEQHLSSLT</sequence>
<keyword evidence="6 14" id="KW-0040">ANK repeat</keyword>
<dbReference type="PANTHER" id="PTHR24201:SF7">
    <property type="entry name" value="CYCLIN-DEPENDENT KINASE 4 INHIBITOR D"/>
    <property type="match status" value="1"/>
</dbReference>
<evidence type="ECO:0000256" key="5">
    <source>
        <dbReference type="ARBA" id="ARBA00022990"/>
    </source>
</evidence>
<dbReference type="GO" id="GO:0005634">
    <property type="term" value="C:nucleus"/>
    <property type="evidence" value="ECO:0007669"/>
    <property type="project" value="UniProtKB-SubCell"/>
</dbReference>
<dbReference type="Pfam" id="PF00023">
    <property type="entry name" value="Ank"/>
    <property type="match status" value="1"/>
</dbReference>
<keyword evidence="5" id="KW-0007">Acetylation</keyword>
<comment type="caution">
    <text evidence="15">The sequence shown here is derived from an EMBL/GenBank/DDBJ whole genome shotgun (WGS) entry which is preliminary data.</text>
</comment>
<evidence type="ECO:0000256" key="7">
    <source>
        <dbReference type="ARBA" id="ARBA00023242"/>
    </source>
</evidence>
<organism evidence="15 16">
    <name type="scientific">Pleurodeles waltl</name>
    <name type="common">Iberian ribbed newt</name>
    <dbReference type="NCBI Taxonomy" id="8319"/>
    <lineage>
        <taxon>Eukaryota</taxon>
        <taxon>Metazoa</taxon>
        <taxon>Chordata</taxon>
        <taxon>Craniata</taxon>
        <taxon>Vertebrata</taxon>
        <taxon>Euteleostomi</taxon>
        <taxon>Amphibia</taxon>
        <taxon>Batrachia</taxon>
        <taxon>Caudata</taxon>
        <taxon>Salamandroidea</taxon>
        <taxon>Salamandridae</taxon>
        <taxon>Pleurodelinae</taxon>
        <taxon>Pleurodeles</taxon>
    </lineage>
</organism>
<evidence type="ECO:0000256" key="8">
    <source>
        <dbReference type="ARBA" id="ARBA00023306"/>
    </source>
</evidence>
<keyword evidence="8" id="KW-0131">Cell cycle</keyword>
<dbReference type="GO" id="GO:0005737">
    <property type="term" value="C:cytoplasm"/>
    <property type="evidence" value="ECO:0007669"/>
    <property type="project" value="UniProtKB-SubCell"/>
</dbReference>
<comment type="subunit">
    <text evidence="11">Interacts with CDK6.</text>
</comment>
<dbReference type="Proteomes" id="UP001066276">
    <property type="component" value="Chromosome 4_2"/>
</dbReference>
<evidence type="ECO:0000313" key="16">
    <source>
        <dbReference type="Proteomes" id="UP001066276"/>
    </source>
</evidence>
<dbReference type="PROSITE" id="PS50088">
    <property type="entry name" value="ANK_REPEAT"/>
    <property type="match status" value="1"/>
</dbReference>
<name>A0AAV7SB30_PLEWA</name>
<protein>
    <recommendedName>
        <fullName evidence="12">Cyclin-dependent kinase 4 inhibitor D</fullName>
    </recommendedName>
    <alternativeName>
        <fullName evidence="13">p19-INK4d</fullName>
    </alternativeName>
</protein>
<evidence type="ECO:0000256" key="11">
    <source>
        <dbReference type="ARBA" id="ARBA00065666"/>
    </source>
</evidence>
<proteinExistence type="inferred from homology"/>
<dbReference type="SMART" id="SM00248">
    <property type="entry name" value="ANK"/>
    <property type="match status" value="3"/>
</dbReference>
<dbReference type="GO" id="GO:1902807">
    <property type="term" value="P:negative regulation of cell cycle G1/S phase transition"/>
    <property type="evidence" value="ECO:0007669"/>
    <property type="project" value="UniProtKB-ARBA"/>
</dbReference>
<evidence type="ECO:0000256" key="2">
    <source>
        <dbReference type="ARBA" id="ARBA00004496"/>
    </source>
</evidence>
<dbReference type="EMBL" id="JANPWB010000008">
    <property type="protein sequence ID" value="KAJ1161036.1"/>
    <property type="molecule type" value="Genomic_DNA"/>
</dbReference>
<evidence type="ECO:0000256" key="3">
    <source>
        <dbReference type="ARBA" id="ARBA00022490"/>
    </source>
</evidence>
<dbReference type="SUPFAM" id="SSF48403">
    <property type="entry name" value="Ankyrin repeat"/>
    <property type="match status" value="1"/>
</dbReference>
<evidence type="ECO:0000256" key="13">
    <source>
        <dbReference type="ARBA" id="ARBA00082064"/>
    </source>
</evidence>
<comment type="subcellular location">
    <subcellularLocation>
        <location evidence="2">Cytoplasm</location>
    </subcellularLocation>
    <subcellularLocation>
        <location evidence="1">Nucleus</location>
    </subcellularLocation>
</comment>
<dbReference type="PANTHER" id="PTHR24201">
    <property type="entry name" value="ANK_REP_REGION DOMAIN-CONTAINING PROTEIN"/>
    <property type="match status" value="1"/>
</dbReference>
<dbReference type="Pfam" id="PF12796">
    <property type="entry name" value="Ank_2"/>
    <property type="match status" value="1"/>
</dbReference>
<accession>A0AAV7SB30</accession>
<evidence type="ECO:0000256" key="9">
    <source>
        <dbReference type="ARBA" id="ARBA00038438"/>
    </source>
</evidence>
<evidence type="ECO:0000256" key="4">
    <source>
        <dbReference type="ARBA" id="ARBA00022737"/>
    </source>
</evidence>
<comment type="similarity">
    <text evidence="9">Belongs to the CDKN2 cyclin-dependent kinase inhibitor family.</text>
</comment>
<dbReference type="AlphaFoldDB" id="A0AAV7SB30"/>
<evidence type="ECO:0000313" key="15">
    <source>
        <dbReference type="EMBL" id="KAJ1161036.1"/>
    </source>
</evidence>
<comment type="function">
    <text evidence="10">Interacts strongly with CDK4 and CDK6 and inhibits them.</text>
</comment>
<dbReference type="Gene3D" id="1.25.40.20">
    <property type="entry name" value="Ankyrin repeat-containing domain"/>
    <property type="match status" value="1"/>
</dbReference>
<evidence type="ECO:0000256" key="6">
    <source>
        <dbReference type="ARBA" id="ARBA00023043"/>
    </source>
</evidence>
<dbReference type="InterPro" id="IPR002110">
    <property type="entry name" value="Ankyrin_rpt"/>
</dbReference>
<keyword evidence="16" id="KW-1185">Reference proteome</keyword>
<keyword evidence="7" id="KW-0539">Nucleus</keyword>
<keyword evidence="3" id="KW-0963">Cytoplasm</keyword>
<gene>
    <name evidence="15" type="ORF">NDU88_001524</name>
</gene>
<dbReference type="InterPro" id="IPR050776">
    <property type="entry name" value="Ank_Repeat/CDKN_Inhibitor"/>
</dbReference>
<dbReference type="PROSITE" id="PS50297">
    <property type="entry name" value="ANK_REP_REGION"/>
    <property type="match status" value="1"/>
</dbReference>
<reference evidence="15" key="1">
    <citation type="journal article" date="2022" name="bioRxiv">
        <title>Sequencing and chromosome-scale assembly of the giantPleurodeles waltlgenome.</title>
        <authorList>
            <person name="Brown T."/>
            <person name="Elewa A."/>
            <person name="Iarovenko S."/>
            <person name="Subramanian E."/>
            <person name="Araus A.J."/>
            <person name="Petzold A."/>
            <person name="Susuki M."/>
            <person name="Suzuki K.-i.T."/>
            <person name="Hayashi T."/>
            <person name="Toyoda A."/>
            <person name="Oliveira C."/>
            <person name="Osipova E."/>
            <person name="Leigh N.D."/>
            <person name="Simon A."/>
            <person name="Yun M.H."/>
        </authorList>
    </citation>
    <scope>NUCLEOTIDE SEQUENCE</scope>
    <source>
        <strain evidence="15">20211129_DDA</strain>
        <tissue evidence="15">Liver</tissue>
    </source>
</reference>
<dbReference type="InterPro" id="IPR036770">
    <property type="entry name" value="Ankyrin_rpt-contain_sf"/>
</dbReference>
<feature type="repeat" description="ANK" evidence="14">
    <location>
        <begin position="124"/>
        <end position="156"/>
    </location>
</feature>
<dbReference type="GO" id="GO:0019899">
    <property type="term" value="F:enzyme binding"/>
    <property type="evidence" value="ECO:0007669"/>
    <property type="project" value="UniProtKB-ARBA"/>
</dbReference>
<keyword evidence="4" id="KW-0677">Repeat</keyword>
<evidence type="ECO:0000256" key="14">
    <source>
        <dbReference type="PROSITE-ProRule" id="PRU00023"/>
    </source>
</evidence>
<evidence type="ECO:0000256" key="12">
    <source>
        <dbReference type="ARBA" id="ARBA00070050"/>
    </source>
</evidence>
<evidence type="ECO:0000256" key="1">
    <source>
        <dbReference type="ARBA" id="ARBA00004123"/>
    </source>
</evidence>
<evidence type="ECO:0000256" key="10">
    <source>
        <dbReference type="ARBA" id="ARBA00056064"/>
    </source>
</evidence>